<dbReference type="InterPro" id="IPR011250">
    <property type="entry name" value="OMP/PagP_B-barrel"/>
</dbReference>
<dbReference type="HOGENOM" id="CLU_1446963_0_0_7"/>
<dbReference type="OrthoDB" id="7347781at2"/>
<name>E4U1E4_SULKY</name>
<reference evidence="2 3" key="1">
    <citation type="journal article" date="2012" name="Stand. Genomic Sci.">
        <title>Complete genome sequence of the sulfur compounds oxidizing chemolithoautotroph Sulfuricurvum kujiense type strain (YK-1(T)).</title>
        <authorList>
            <person name="Han C."/>
            <person name="Kotsyurbenko O."/>
            <person name="Chertkov O."/>
            <person name="Held B."/>
            <person name="Lapidus A."/>
            <person name="Nolan M."/>
            <person name="Lucas S."/>
            <person name="Hammon N."/>
            <person name="Deshpande S."/>
            <person name="Cheng J.F."/>
            <person name="Tapia R."/>
            <person name="Goodwin L.A."/>
            <person name="Pitluck S."/>
            <person name="Liolios K."/>
            <person name="Pagani I."/>
            <person name="Ivanova N."/>
            <person name="Mavromatis K."/>
            <person name="Mikhailova N."/>
            <person name="Pati A."/>
            <person name="Chen A."/>
            <person name="Palaniappan K."/>
            <person name="Land M."/>
            <person name="Hauser L."/>
            <person name="Chang Y.J."/>
            <person name="Jeffries C.D."/>
            <person name="Brambilla E.M."/>
            <person name="Rohde M."/>
            <person name="Spring S."/>
            <person name="Sikorski J."/>
            <person name="Goker M."/>
            <person name="Woyke T."/>
            <person name="Bristow J."/>
            <person name="Eisen J.A."/>
            <person name="Markowitz V."/>
            <person name="Hugenholtz P."/>
            <person name="Kyrpides N.C."/>
            <person name="Klenk H.P."/>
            <person name="Detter J.C."/>
        </authorList>
    </citation>
    <scope>NUCLEOTIDE SEQUENCE [LARGE SCALE GENOMIC DNA]</scope>
    <source>
        <strain evidence="3">ATCC BAA-921 / DSM 16994 / JCM 11577 / YK-1</strain>
    </source>
</reference>
<dbReference type="STRING" id="709032.Sulku_1821"/>
<gene>
    <name evidence="2" type="ordered locus">Sulku_1821</name>
</gene>
<dbReference type="eggNOG" id="ENOG5033G2V">
    <property type="taxonomic scope" value="Bacteria"/>
</dbReference>
<evidence type="ECO:0000313" key="2">
    <source>
        <dbReference type="EMBL" id="ADR34481.1"/>
    </source>
</evidence>
<proteinExistence type="predicted"/>
<dbReference type="KEGG" id="sku:Sulku_1821"/>
<evidence type="ECO:0000256" key="1">
    <source>
        <dbReference type="SAM" id="SignalP"/>
    </source>
</evidence>
<keyword evidence="3" id="KW-1185">Reference proteome</keyword>
<feature type="chain" id="PRO_5003189971" evidence="1">
    <location>
        <begin position="24"/>
        <end position="187"/>
    </location>
</feature>
<evidence type="ECO:0000313" key="3">
    <source>
        <dbReference type="Proteomes" id="UP000008721"/>
    </source>
</evidence>
<dbReference type="Proteomes" id="UP000008721">
    <property type="component" value="Chromosome"/>
</dbReference>
<feature type="signal peptide" evidence="1">
    <location>
        <begin position="1"/>
        <end position="23"/>
    </location>
</feature>
<dbReference type="EMBL" id="CP002355">
    <property type="protein sequence ID" value="ADR34481.1"/>
    <property type="molecule type" value="Genomic_DNA"/>
</dbReference>
<dbReference type="AlphaFoldDB" id="E4U1E4"/>
<dbReference type="SUPFAM" id="SSF56925">
    <property type="entry name" value="OMPA-like"/>
    <property type="match status" value="1"/>
</dbReference>
<sequence length="187" mass="20885">MRFLPSAKAALLACALIGSAASAKEFKMLPILDKNFCPNIQVGVSMGYMNLKNISAAGMTEGIEISLDCPVFTLPWDNLRQQIMLNHFNSDGVEMTNLEFNPYYLITLDNNVEWGFGPGFGVIFSDARKDDTVFTLQAGTGLKYNISKSVYTGADVRYQWTQKADLSTGYKEDLDNYRAQVKIGYRF</sequence>
<dbReference type="Gene3D" id="2.40.160.20">
    <property type="match status" value="1"/>
</dbReference>
<keyword evidence="1" id="KW-0732">Signal</keyword>
<protein>
    <submittedName>
        <fullName evidence="2">Uncharacterized protein</fullName>
    </submittedName>
</protein>
<organism evidence="2 3">
    <name type="scientific">Sulfuricurvum kujiense (strain ATCC BAA-921 / DSM 16994 / JCM 11577 / YK-1)</name>
    <dbReference type="NCBI Taxonomy" id="709032"/>
    <lineage>
        <taxon>Bacteria</taxon>
        <taxon>Pseudomonadati</taxon>
        <taxon>Campylobacterota</taxon>
        <taxon>Epsilonproteobacteria</taxon>
        <taxon>Campylobacterales</taxon>
        <taxon>Sulfurimonadaceae</taxon>
        <taxon>Sulfuricurvum</taxon>
    </lineage>
</organism>
<accession>E4U1E4</accession>
<dbReference type="RefSeq" id="WP_013460678.1">
    <property type="nucleotide sequence ID" value="NC_014762.1"/>
</dbReference>